<dbReference type="PANTHER" id="PTHR43553:SF24">
    <property type="entry name" value="ENERGY-COUPLING FACTOR TRANSPORTER ATP-BINDING PROTEIN ECFA1"/>
    <property type="match status" value="1"/>
</dbReference>
<dbReference type="Pfam" id="PF00005">
    <property type="entry name" value="ABC_tran"/>
    <property type="match status" value="2"/>
</dbReference>
<proteinExistence type="inferred from homology"/>
<evidence type="ECO:0000313" key="6">
    <source>
        <dbReference type="EMBL" id="MEJ5946572.1"/>
    </source>
</evidence>
<protein>
    <submittedName>
        <fullName evidence="6">ABC transporter ATP-binding protein</fullName>
    </submittedName>
</protein>
<name>A0ABU8RN90_9ACTN</name>
<dbReference type="Proteomes" id="UP001387100">
    <property type="component" value="Unassembled WGS sequence"/>
</dbReference>
<dbReference type="InterPro" id="IPR017871">
    <property type="entry name" value="ABC_transporter-like_CS"/>
</dbReference>
<sequence>MSDDASVVLDGVTVRHHRRPAPLLRDVHLRVAPGEHVLVVGPSGSGKSTLLRVVSGVVPHTVSAELEGTATVAGVPTEEASVVERSRHVGVLAQDPASSVCLPVVEQEVALPLENRAVDAAAIDARVDAALAAVGAGHLRARRTAELSGGEVQRVALAATLAAEPAVLVLDEPTSMLDPAGVAAVRSALDVTLGGRTREDGEPAVLLVEHRLDDLAGDRGLAGLPARTVALSADGHVLADGPTDTVLHELATGLVAAGCWLPLEVELAALTGHRGGLRAPAVADALRAVMAAAPAPAGPPLGAPVLTARGLAVSARAQRPRRRWMRRARDEDARAAVDSALLRDVDLDVRAGEVVAVLGANGTGKSSLLMTLAGLRAPAAGEVRGPRPAMVFQDAEHQLVATSVRAEVAAGLPAGAATDGRVEAALVEHRLEHLADADPHRLSGGELRRLSVAAMLVHDRPCLLVDEPTLGLDRRAVADLVRALRRTAASGRGVVVVSHDLRTVAAVADRVVVLGQGGVVADGPLVDVLRDPGALRRGGLVLPALVRWLLAEGLDGGRVRTVLAALDAPVHTAAAVPA</sequence>
<dbReference type="InterPro" id="IPR027417">
    <property type="entry name" value="P-loop_NTPase"/>
</dbReference>
<dbReference type="EMBL" id="JBBIAA010000026">
    <property type="protein sequence ID" value="MEJ5946572.1"/>
    <property type="molecule type" value="Genomic_DNA"/>
</dbReference>
<keyword evidence="4 6" id="KW-0067">ATP-binding</keyword>
<organism evidence="6 7">
    <name type="scientific">Pseudokineococcus basanitobsidens</name>
    <dbReference type="NCBI Taxonomy" id="1926649"/>
    <lineage>
        <taxon>Bacteria</taxon>
        <taxon>Bacillati</taxon>
        <taxon>Actinomycetota</taxon>
        <taxon>Actinomycetes</taxon>
        <taxon>Kineosporiales</taxon>
        <taxon>Kineosporiaceae</taxon>
        <taxon>Pseudokineococcus</taxon>
    </lineage>
</organism>
<reference evidence="6 7" key="1">
    <citation type="journal article" date="2017" name="Int. J. Syst. Evol. Microbiol.">
        <title>Pseudokineococcus basanitobsidens sp. nov., isolated from volcanic rock.</title>
        <authorList>
            <person name="Lee D.W."/>
            <person name="Park M.Y."/>
            <person name="Kim J.J."/>
            <person name="Kim B.S."/>
        </authorList>
    </citation>
    <scope>NUCLEOTIDE SEQUENCE [LARGE SCALE GENOMIC DNA]</scope>
    <source>
        <strain evidence="6 7">DSM 103726</strain>
    </source>
</reference>
<evidence type="ECO:0000313" key="7">
    <source>
        <dbReference type="Proteomes" id="UP001387100"/>
    </source>
</evidence>
<evidence type="ECO:0000256" key="4">
    <source>
        <dbReference type="ARBA" id="ARBA00022840"/>
    </source>
</evidence>
<evidence type="ECO:0000259" key="5">
    <source>
        <dbReference type="PROSITE" id="PS50893"/>
    </source>
</evidence>
<dbReference type="SUPFAM" id="SSF52540">
    <property type="entry name" value="P-loop containing nucleoside triphosphate hydrolases"/>
    <property type="match status" value="2"/>
</dbReference>
<dbReference type="SMART" id="SM00382">
    <property type="entry name" value="AAA"/>
    <property type="match status" value="2"/>
</dbReference>
<feature type="domain" description="ABC transporter" evidence="5">
    <location>
        <begin position="7"/>
        <end position="259"/>
    </location>
</feature>
<dbReference type="PROSITE" id="PS50893">
    <property type="entry name" value="ABC_TRANSPORTER_2"/>
    <property type="match status" value="2"/>
</dbReference>
<dbReference type="InterPro" id="IPR050095">
    <property type="entry name" value="ECF_ABC_transporter_ATP-bd"/>
</dbReference>
<keyword evidence="7" id="KW-1185">Reference proteome</keyword>
<dbReference type="InterPro" id="IPR015856">
    <property type="entry name" value="ABC_transpr_CbiO/EcfA_su"/>
</dbReference>
<dbReference type="CDD" id="cd03225">
    <property type="entry name" value="ABC_cobalt_CbiO_domain1"/>
    <property type="match status" value="2"/>
</dbReference>
<evidence type="ECO:0000256" key="1">
    <source>
        <dbReference type="ARBA" id="ARBA00005417"/>
    </source>
</evidence>
<evidence type="ECO:0000256" key="3">
    <source>
        <dbReference type="ARBA" id="ARBA00022741"/>
    </source>
</evidence>
<dbReference type="Gene3D" id="3.40.50.300">
    <property type="entry name" value="P-loop containing nucleotide triphosphate hydrolases"/>
    <property type="match status" value="2"/>
</dbReference>
<evidence type="ECO:0000256" key="2">
    <source>
        <dbReference type="ARBA" id="ARBA00022448"/>
    </source>
</evidence>
<gene>
    <name evidence="6" type="ORF">WDZ17_14840</name>
</gene>
<dbReference type="GO" id="GO:0005524">
    <property type="term" value="F:ATP binding"/>
    <property type="evidence" value="ECO:0007669"/>
    <property type="project" value="UniProtKB-KW"/>
</dbReference>
<dbReference type="InterPro" id="IPR003439">
    <property type="entry name" value="ABC_transporter-like_ATP-bd"/>
</dbReference>
<feature type="domain" description="ABC transporter" evidence="5">
    <location>
        <begin position="326"/>
        <end position="541"/>
    </location>
</feature>
<dbReference type="PROSITE" id="PS00211">
    <property type="entry name" value="ABC_TRANSPORTER_1"/>
    <property type="match status" value="1"/>
</dbReference>
<accession>A0ABU8RN90</accession>
<comment type="similarity">
    <text evidence="1">Belongs to the ABC transporter superfamily.</text>
</comment>
<dbReference type="RefSeq" id="WP_339575953.1">
    <property type="nucleotide sequence ID" value="NZ_JBBIAA010000026.1"/>
</dbReference>
<dbReference type="InterPro" id="IPR003593">
    <property type="entry name" value="AAA+_ATPase"/>
</dbReference>
<dbReference type="PANTHER" id="PTHR43553">
    <property type="entry name" value="HEAVY METAL TRANSPORTER"/>
    <property type="match status" value="1"/>
</dbReference>
<keyword evidence="3" id="KW-0547">Nucleotide-binding</keyword>
<keyword evidence="2" id="KW-0813">Transport</keyword>
<comment type="caution">
    <text evidence="6">The sequence shown here is derived from an EMBL/GenBank/DDBJ whole genome shotgun (WGS) entry which is preliminary data.</text>
</comment>